<accession>A0A5K7XWX5</accession>
<evidence type="ECO:0000256" key="11">
    <source>
        <dbReference type="RuleBase" id="RU003939"/>
    </source>
</evidence>
<evidence type="ECO:0000256" key="3">
    <source>
        <dbReference type="ARBA" id="ARBA00011738"/>
    </source>
</evidence>
<dbReference type="Pfam" id="PF00216">
    <property type="entry name" value="Bac_DNA_binding"/>
    <property type="match status" value="1"/>
</dbReference>
<evidence type="ECO:0000256" key="8">
    <source>
        <dbReference type="ARBA" id="ARBA00033120"/>
    </source>
</evidence>
<keyword evidence="7" id="KW-0426">Late protein</keyword>
<evidence type="ECO:0000256" key="2">
    <source>
        <dbReference type="ARBA" id="ARBA00010529"/>
    </source>
</evidence>
<protein>
    <recommendedName>
        <fullName evidence="4">Viral histone-like protein</fullName>
    </recommendedName>
    <alternativeName>
        <fullName evidence="9">DNA-binding protein pA104R</fullName>
    </alternativeName>
    <alternativeName>
        <fullName evidence="8">pA104R</fullName>
    </alternativeName>
</protein>
<dbReference type="GO" id="GO:0044423">
    <property type="term" value="C:virion component"/>
    <property type="evidence" value="ECO:0007669"/>
    <property type="project" value="UniProtKB-KW"/>
</dbReference>
<comment type="function">
    <text evidence="10">DNA-binding protein that plays a critical role in nucleoid compaction, genome replication and DNA replication and transcription. Binds to both ssDNA and dsDNA with a binding site covering about 15 nucleotides. Displays DNA-supercoiling activity only when associated with the viral DNA topoisomerase 2.</text>
</comment>
<evidence type="ECO:0000256" key="1">
    <source>
        <dbReference type="ARBA" id="ARBA00004328"/>
    </source>
</evidence>
<comment type="similarity">
    <text evidence="2 11">Belongs to the bacterial histone-like protein family.</text>
</comment>
<dbReference type="EMBL" id="LC506465">
    <property type="protein sequence ID" value="BBO53972.1"/>
    <property type="molecule type" value="Genomic_DNA"/>
</dbReference>
<dbReference type="Gene3D" id="4.10.520.10">
    <property type="entry name" value="IHF-like DNA-binding proteins"/>
    <property type="match status" value="1"/>
</dbReference>
<dbReference type="GO" id="GO:0006260">
    <property type="term" value="P:DNA replication"/>
    <property type="evidence" value="ECO:0007669"/>
    <property type="project" value="UniProtKB-KW"/>
</dbReference>
<dbReference type="InterPro" id="IPR000119">
    <property type="entry name" value="Hist_DNA-bd"/>
</dbReference>
<evidence type="ECO:0000256" key="6">
    <source>
        <dbReference type="ARBA" id="ARBA00022844"/>
    </source>
</evidence>
<evidence type="ECO:0000256" key="7">
    <source>
        <dbReference type="ARBA" id="ARBA00022921"/>
    </source>
</evidence>
<comment type="subunit">
    <text evidence="3">Homodimer.</text>
</comment>
<evidence type="ECO:0000313" key="13">
    <source>
        <dbReference type="EMBL" id="BBO53972.1"/>
    </source>
</evidence>
<sequence>MSVTKTQLIQNISDRLKCNKTLVSNFFDALAQEIKLGLSSVGEINIPNLVKITKKRVKARPARVGHNPATREPVNIPAKPAHDDVKVKALKGLKDMV</sequence>
<proteinExistence type="inferred from homology"/>
<evidence type="ECO:0000256" key="5">
    <source>
        <dbReference type="ARBA" id="ARBA00022705"/>
    </source>
</evidence>
<dbReference type="SUPFAM" id="SSF47729">
    <property type="entry name" value="IHF-like DNA-binding proteins"/>
    <property type="match status" value="1"/>
</dbReference>
<dbReference type="GO" id="GO:0030527">
    <property type="term" value="F:structural constituent of chromatin"/>
    <property type="evidence" value="ECO:0007669"/>
    <property type="project" value="InterPro"/>
</dbReference>
<dbReference type="InterPro" id="IPR010992">
    <property type="entry name" value="IHF-like_DNA-bd_dom_sf"/>
</dbReference>
<dbReference type="SMART" id="SM00411">
    <property type="entry name" value="BHL"/>
    <property type="match status" value="1"/>
</dbReference>
<organism evidence="13">
    <name type="scientific">Abalone asfa-like virus</name>
    <dbReference type="NCBI Taxonomy" id="2839893"/>
    <lineage>
        <taxon>Viruses</taxon>
        <taxon>Varidnaviria</taxon>
        <taxon>Bamfordvirae</taxon>
        <taxon>Nucleocytoviricota</taxon>
        <taxon>Pokkesviricetes</taxon>
        <taxon>Asfuvirales</taxon>
        <taxon>Asfarviridae</taxon>
    </lineage>
</organism>
<keyword evidence="5" id="KW-0235">DNA replication</keyword>
<dbReference type="PANTHER" id="PTHR33175:SF13">
    <property type="entry name" value="HISTONE-LIKE PROTEIN"/>
    <property type="match status" value="1"/>
</dbReference>
<feature type="region of interest" description="Disordered" evidence="12">
    <location>
        <begin position="58"/>
        <end position="80"/>
    </location>
</feature>
<evidence type="ECO:0000256" key="12">
    <source>
        <dbReference type="SAM" id="MobiDB-lite"/>
    </source>
</evidence>
<evidence type="ECO:0000256" key="4">
    <source>
        <dbReference type="ARBA" id="ARBA00016145"/>
    </source>
</evidence>
<dbReference type="PANTHER" id="PTHR33175">
    <property type="entry name" value="DNA-BINDING PROTEIN HU"/>
    <property type="match status" value="1"/>
</dbReference>
<evidence type="ECO:0000256" key="10">
    <source>
        <dbReference type="ARBA" id="ARBA00046140"/>
    </source>
</evidence>
<comment type="subcellular location">
    <subcellularLocation>
        <location evidence="1">Virion</location>
    </subcellularLocation>
</comment>
<keyword evidence="6" id="KW-0946">Virion</keyword>
<dbReference type="CDD" id="cd13834">
    <property type="entry name" value="HU_like"/>
    <property type="match status" value="1"/>
</dbReference>
<name>A0A5K7XWX5_9VIRU</name>
<dbReference type="GO" id="GO:0003677">
    <property type="term" value="F:DNA binding"/>
    <property type="evidence" value="ECO:0007669"/>
    <property type="project" value="InterPro"/>
</dbReference>
<evidence type="ECO:0000256" key="9">
    <source>
        <dbReference type="ARBA" id="ARBA00033227"/>
    </source>
</evidence>
<reference evidence="13" key="1">
    <citation type="journal article" date="2020" name="Sci. Rep.">
        <title>A novel Asfarvirus-like virus identified as a potential cause of mass mortality of abalone.</title>
        <authorList>
            <person name="Matsuyama T."/>
            <person name="Takano T."/>
            <person name="Nishiki I."/>
            <person name="Fujiwara A."/>
            <person name="Kiryu I."/>
            <person name="Inada M."/>
            <person name="Sakai T."/>
            <person name="Terashima S."/>
            <person name="Matsuura Y."/>
            <person name="Isowa K."/>
            <person name="Nakayasu C."/>
        </authorList>
    </citation>
    <scope>NUCLEOTIDE SEQUENCE</scope>
</reference>